<organism evidence="1 2">
    <name type="scientific">Pleurodeles waltl</name>
    <name type="common">Iberian ribbed newt</name>
    <dbReference type="NCBI Taxonomy" id="8319"/>
    <lineage>
        <taxon>Eukaryota</taxon>
        <taxon>Metazoa</taxon>
        <taxon>Chordata</taxon>
        <taxon>Craniata</taxon>
        <taxon>Vertebrata</taxon>
        <taxon>Euteleostomi</taxon>
        <taxon>Amphibia</taxon>
        <taxon>Batrachia</taxon>
        <taxon>Caudata</taxon>
        <taxon>Salamandroidea</taxon>
        <taxon>Salamandridae</taxon>
        <taxon>Pleurodelinae</taxon>
        <taxon>Pleurodeles</taxon>
    </lineage>
</organism>
<dbReference type="EMBL" id="JANPWB010000015">
    <property type="protein sequence ID" value="KAJ1088690.1"/>
    <property type="molecule type" value="Genomic_DNA"/>
</dbReference>
<dbReference type="Proteomes" id="UP001066276">
    <property type="component" value="Chromosome 11"/>
</dbReference>
<evidence type="ECO:0000313" key="1">
    <source>
        <dbReference type="EMBL" id="KAJ1088690.1"/>
    </source>
</evidence>
<keyword evidence="2" id="KW-1185">Reference proteome</keyword>
<sequence length="73" mass="7969">MKAEVGAACGTGRVRRPRLQAHLRPLSPRVLRDGVRPRGRPVPIEQSAATNLINKWCTPSLKRTSGSSPATKR</sequence>
<name>A0AAV7LE19_PLEWA</name>
<gene>
    <name evidence="1" type="ORF">NDU88_001846</name>
</gene>
<dbReference type="AlphaFoldDB" id="A0AAV7LE19"/>
<accession>A0AAV7LE19</accession>
<evidence type="ECO:0000313" key="2">
    <source>
        <dbReference type="Proteomes" id="UP001066276"/>
    </source>
</evidence>
<proteinExistence type="predicted"/>
<comment type="caution">
    <text evidence="1">The sequence shown here is derived from an EMBL/GenBank/DDBJ whole genome shotgun (WGS) entry which is preliminary data.</text>
</comment>
<protein>
    <submittedName>
        <fullName evidence="1">Uncharacterized protein</fullName>
    </submittedName>
</protein>
<reference evidence="1" key="1">
    <citation type="journal article" date="2022" name="bioRxiv">
        <title>Sequencing and chromosome-scale assembly of the giantPleurodeles waltlgenome.</title>
        <authorList>
            <person name="Brown T."/>
            <person name="Elewa A."/>
            <person name="Iarovenko S."/>
            <person name="Subramanian E."/>
            <person name="Araus A.J."/>
            <person name="Petzold A."/>
            <person name="Susuki M."/>
            <person name="Suzuki K.-i.T."/>
            <person name="Hayashi T."/>
            <person name="Toyoda A."/>
            <person name="Oliveira C."/>
            <person name="Osipova E."/>
            <person name="Leigh N.D."/>
            <person name="Simon A."/>
            <person name="Yun M.H."/>
        </authorList>
    </citation>
    <scope>NUCLEOTIDE SEQUENCE</scope>
    <source>
        <strain evidence="1">20211129_DDA</strain>
        <tissue evidence="1">Liver</tissue>
    </source>
</reference>